<dbReference type="PANTHER" id="PTHR30337">
    <property type="entry name" value="COMPONENT OF ATP-DEPENDENT DSDNA EXONUCLEASE"/>
    <property type="match status" value="1"/>
</dbReference>
<dbReference type="CDD" id="cd00840">
    <property type="entry name" value="MPP_Mre11_N"/>
    <property type="match status" value="1"/>
</dbReference>
<dbReference type="InterPro" id="IPR014576">
    <property type="entry name" value="Pesterase_YhaO"/>
</dbReference>
<dbReference type="AlphaFoldDB" id="A0AAU9CYE1"/>
<name>A0AAU9CYE1_9LACO</name>
<dbReference type="RefSeq" id="WP_317698341.1">
    <property type="nucleotide sequence ID" value="NZ_AP026801.1"/>
</dbReference>
<dbReference type="EMBL" id="AP026801">
    <property type="protein sequence ID" value="BDR56409.1"/>
    <property type="molecule type" value="Genomic_DNA"/>
</dbReference>
<dbReference type="InterPro" id="IPR041796">
    <property type="entry name" value="Mre11_N"/>
</dbReference>
<dbReference type="SUPFAM" id="SSF56300">
    <property type="entry name" value="Metallo-dependent phosphatases"/>
    <property type="match status" value="1"/>
</dbReference>
<keyword evidence="1" id="KW-0378">Hydrolase</keyword>
<keyword evidence="4" id="KW-1185">Reference proteome</keyword>
<proteinExistence type="predicted"/>
<dbReference type="InterPro" id="IPR004843">
    <property type="entry name" value="Calcineurin-like_PHP"/>
</dbReference>
<dbReference type="GO" id="GO:0016787">
    <property type="term" value="F:hydrolase activity"/>
    <property type="evidence" value="ECO:0007669"/>
    <property type="project" value="UniProtKB-KW"/>
</dbReference>
<dbReference type="Gene3D" id="3.60.21.10">
    <property type="match status" value="1"/>
</dbReference>
<sequence>MKFIHTADLHLDTPFRGLQIENKEILNKIKNSTFNAFKNIVDIAIKQEVDFIIIAGDLYDSDVQSVTAQLFLNDQFLRLKEKNITVYVIFGNHDFSNSQIGNFEFPDNVFIFPAEVKSFYHTAKDGTRVELVGFSYPDRWVNENKVEQYPKPHSDIDYTIGILHGALKTGHDDNYAPFSKDELLEKGYDYWALGHIHERQILNEDPYIVYPGNPQGRSIKEDGSKGFYLVETNNKETEINFLPSDVIEWDKVIIDGRSLVSMSDVQREIDLNLNELSKTVSHFVSVMIKNANNLPLTVVKSIEDDSFAGGIAPKKFEDNYNIVFKVSVQITKSDVFSELDQSFWNRSADKIFSSENLEKEVLPLLKNYRFLQELVRNPEFTSTLQNETFELINERKSENDQL</sequence>
<evidence type="ECO:0000313" key="3">
    <source>
        <dbReference type="EMBL" id="BDR56409.1"/>
    </source>
</evidence>
<evidence type="ECO:0000256" key="1">
    <source>
        <dbReference type="ARBA" id="ARBA00022801"/>
    </source>
</evidence>
<dbReference type="InterPro" id="IPR029052">
    <property type="entry name" value="Metallo-depent_PP-like"/>
</dbReference>
<gene>
    <name evidence="3" type="ORF">KIMC2_09710</name>
</gene>
<reference evidence="3 4" key="1">
    <citation type="journal article" date="2023" name="Microbiol. Spectr.">
        <title>Symbiosis of Carpenter Bees with Uncharacterized Lactic Acid Bacteria Showing NAD Auxotrophy.</title>
        <authorList>
            <person name="Kawasaki S."/>
            <person name="Ozawa K."/>
            <person name="Mori T."/>
            <person name="Yamamoto A."/>
            <person name="Ito M."/>
            <person name="Ohkuma M."/>
            <person name="Sakamoto M."/>
            <person name="Matsutani M."/>
        </authorList>
    </citation>
    <scope>NUCLEOTIDE SEQUENCE [LARGE SCALE GENOMIC DNA]</scope>
    <source>
        <strain evidence="3 4">KimC2</strain>
    </source>
</reference>
<dbReference type="InterPro" id="IPR050535">
    <property type="entry name" value="DNA_Repair-Maintenance_Comp"/>
</dbReference>
<organism evidence="3 4">
    <name type="scientific">Xylocopilactobacillus apis</name>
    <dbReference type="NCBI Taxonomy" id="2932183"/>
    <lineage>
        <taxon>Bacteria</taxon>
        <taxon>Bacillati</taxon>
        <taxon>Bacillota</taxon>
        <taxon>Bacilli</taxon>
        <taxon>Lactobacillales</taxon>
        <taxon>Lactobacillaceae</taxon>
        <taxon>Xylocopilactobacillus</taxon>
    </lineage>
</organism>
<dbReference type="PIRSF" id="PIRSF033091">
    <property type="entry name" value="Pesterase_YhaO"/>
    <property type="match status" value="1"/>
</dbReference>
<evidence type="ECO:0000259" key="2">
    <source>
        <dbReference type="Pfam" id="PF00149"/>
    </source>
</evidence>
<dbReference type="KEGG" id="xak:KIMC2_09710"/>
<protein>
    <recommendedName>
        <fullName evidence="2">Calcineurin-like phosphoesterase domain-containing protein</fullName>
    </recommendedName>
</protein>
<dbReference type="PANTHER" id="PTHR30337:SF7">
    <property type="entry name" value="PHOSPHOESTERASE"/>
    <property type="match status" value="1"/>
</dbReference>
<evidence type="ECO:0000313" key="4">
    <source>
        <dbReference type="Proteomes" id="UP001321804"/>
    </source>
</evidence>
<feature type="domain" description="Calcineurin-like phosphoesterase" evidence="2">
    <location>
        <begin position="1"/>
        <end position="198"/>
    </location>
</feature>
<dbReference type="Proteomes" id="UP001321804">
    <property type="component" value="Chromosome"/>
</dbReference>
<accession>A0AAU9CYE1</accession>
<dbReference type="Pfam" id="PF00149">
    <property type="entry name" value="Metallophos"/>
    <property type="match status" value="1"/>
</dbReference>